<dbReference type="PANTHER" id="PTHR43820">
    <property type="entry name" value="HIGH-AFFINITY BRANCHED-CHAIN AMINO ACID TRANSPORT ATP-BINDING PROTEIN LIVF"/>
    <property type="match status" value="1"/>
</dbReference>
<evidence type="ECO:0000313" key="7">
    <source>
        <dbReference type="EMBL" id="MDI6097457.1"/>
    </source>
</evidence>
<keyword evidence="8" id="KW-1185">Reference proteome</keyword>
<gene>
    <name evidence="7" type="ORF">QLQ12_02440</name>
</gene>
<dbReference type="Pfam" id="PF00005">
    <property type="entry name" value="ABC_tran"/>
    <property type="match status" value="1"/>
</dbReference>
<dbReference type="InterPro" id="IPR003593">
    <property type="entry name" value="AAA+_ATPase"/>
</dbReference>
<evidence type="ECO:0000256" key="1">
    <source>
        <dbReference type="ARBA" id="ARBA00005417"/>
    </source>
</evidence>
<name>A0ABT6WCQ4_9ACTN</name>
<feature type="domain" description="ABC transporter" evidence="6">
    <location>
        <begin position="5"/>
        <end position="221"/>
    </location>
</feature>
<keyword evidence="3" id="KW-0547">Nucleotide-binding</keyword>
<dbReference type="EMBL" id="JASCTH010000001">
    <property type="protein sequence ID" value="MDI6097457.1"/>
    <property type="molecule type" value="Genomic_DNA"/>
</dbReference>
<protein>
    <submittedName>
        <fullName evidence="7">ABC transporter ATP-binding protein</fullName>
    </submittedName>
</protein>
<sequence>MTGVIEVRDLVVRYSGATALDGIDLTVHENEMVALIGANGAGKSTLVKVLSGLLRPESGTITVAGRLSQVPEGREMFPDLSVDDNLRLGGWRNGRKGRDTTAIYDLLPDLAPIRARKAGALSGGQQQMVAIGRALMARPDVLVVDELSLGLAPLVVAALVDHLRFLHTERGLAVLLIEQNARLALDLCRRAYVLEAGRIALHGPARELSRDPRVTAAYLGGHVAVPR</sequence>
<dbReference type="PANTHER" id="PTHR43820:SF4">
    <property type="entry name" value="HIGH-AFFINITY BRANCHED-CHAIN AMINO ACID TRANSPORT ATP-BINDING PROTEIN LIVF"/>
    <property type="match status" value="1"/>
</dbReference>
<dbReference type="InterPro" id="IPR003439">
    <property type="entry name" value="ABC_transporter-like_ATP-bd"/>
</dbReference>
<evidence type="ECO:0000256" key="2">
    <source>
        <dbReference type="ARBA" id="ARBA00022448"/>
    </source>
</evidence>
<keyword evidence="2" id="KW-0813">Transport</keyword>
<dbReference type="SMART" id="SM00382">
    <property type="entry name" value="AAA"/>
    <property type="match status" value="1"/>
</dbReference>
<keyword evidence="4 7" id="KW-0067">ATP-binding</keyword>
<comment type="similarity">
    <text evidence="1">Belongs to the ABC transporter superfamily.</text>
</comment>
<dbReference type="PROSITE" id="PS00211">
    <property type="entry name" value="ABC_TRANSPORTER_1"/>
    <property type="match status" value="1"/>
</dbReference>
<dbReference type="Gene3D" id="3.40.50.300">
    <property type="entry name" value="P-loop containing nucleotide triphosphate hydrolases"/>
    <property type="match status" value="1"/>
</dbReference>
<dbReference type="Proteomes" id="UP001241758">
    <property type="component" value="Unassembled WGS sequence"/>
</dbReference>
<evidence type="ECO:0000256" key="4">
    <source>
        <dbReference type="ARBA" id="ARBA00022840"/>
    </source>
</evidence>
<evidence type="ECO:0000256" key="3">
    <source>
        <dbReference type="ARBA" id="ARBA00022741"/>
    </source>
</evidence>
<dbReference type="SUPFAM" id="SSF52540">
    <property type="entry name" value="P-loop containing nucleoside triphosphate hydrolases"/>
    <property type="match status" value="1"/>
</dbReference>
<organism evidence="7 8">
    <name type="scientific">Actinoplanes sandaracinus</name>
    <dbReference type="NCBI Taxonomy" id="3045177"/>
    <lineage>
        <taxon>Bacteria</taxon>
        <taxon>Bacillati</taxon>
        <taxon>Actinomycetota</taxon>
        <taxon>Actinomycetes</taxon>
        <taxon>Micromonosporales</taxon>
        <taxon>Micromonosporaceae</taxon>
        <taxon>Actinoplanes</taxon>
    </lineage>
</organism>
<comment type="caution">
    <text evidence="7">The sequence shown here is derived from an EMBL/GenBank/DDBJ whole genome shotgun (WGS) entry which is preliminary data.</text>
</comment>
<accession>A0ABT6WCQ4</accession>
<dbReference type="PROSITE" id="PS50893">
    <property type="entry name" value="ABC_TRANSPORTER_2"/>
    <property type="match status" value="1"/>
</dbReference>
<keyword evidence="5" id="KW-0029">Amino-acid transport</keyword>
<evidence type="ECO:0000313" key="8">
    <source>
        <dbReference type="Proteomes" id="UP001241758"/>
    </source>
</evidence>
<dbReference type="RefSeq" id="WP_282756850.1">
    <property type="nucleotide sequence ID" value="NZ_JASCTH010000001.1"/>
</dbReference>
<dbReference type="GO" id="GO:0005524">
    <property type="term" value="F:ATP binding"/>
    <property type="evidence" value="ECO:0007669"/>
    <property type="project" value="UniProtKB-KW"/>
</dbReference>
<dbReference type="InterPro" id="IPR052156">
    <property type="entry name" value="BCAA_Transport_ATP-bd_LivF"/>
</dbReference>
<evidence type="ECO:0000256" key="5">
    <source>
        <dbReference type="ARBA" id="ARBA00022970"/>
    </source>
</evidence>
<proteinExistence type="inferred from homology"/>
<dbReference type="InterPro" id="IPR017871">
    <property type="entry name" value="ABC_transporter-like_CS"/>
</dbReference>
<dbReference type="InterPro" id="IPR027417">
    <property type="entry name" value="P-loop_NTPase"/>
</dbReference>
<evidence type="ECO:0000259" key="6">
    <source>
        <dbReference type="PROSITE" id="PS50893"/>
    </source>
</evidence>
<reference evidence="7 8" key="1">
    <citation type="submission" date="2023-05" db="EMBL/GenBank/DDBJ databases">
        <title>Actinoplanes sp. NEAU-A12 genome sequencing.</title>
        <authorList>
            <person name="Wang Z.-S."/>
        </authorList>
    </citation>
    <scope>NUCLEOTIDE SEQUENCE [LARGE SCALE GENOMIC DNA]</scope>
    <source>
        <strain evidence="7 8">NEAU-A12</strain>
    </source>
</reference>
<dbReference type="CDD" id="cd03224">
    <property type="entry name" value="ABC_TM1139_LivF_branched"/>
    <property type="match status" value="1"/>
</dbReference>